<keyword evidence="4" id="KW-0812">Transmembrane</keyword>
<dbReference type="RefSeq" id="XP_017998198.1">
    <property type="nucleotide sequence ID" value="XM_018139854.1"/>
</dbReference>
<evidence type="ECO:0000256" key="4">
    <source>
        <dbReference type="SAM" id="Phobius"/>
    </source>
</evidence>
<dbReference type="GO" id="GO:0016020">
    <property type="term" value="C:membrane"/>
    <property type="evidence" value="ECO:0007669"/>
    <property type="project" value="UniProtKB-SubCell"/>
</dbReference>
<evidence type="ECO:0000313" key="5">
    <source>
        <dbReference type="EMBL" id="KPI38235.1"/>
    </source>
</evidence>
<dbReference type="GO" id="GO:0022857">
    <property type="term" value="F:transmembrane transporter activity"/>
    <property type="evidence" value="ECO:0007669"/>
    <property type="project" value="InterPro"/>
</dbReference>
<dbReference type="VEuPathDB" id="FungiDB:AB675_1103"/>
<dbReference type="PANTHER" id="PTHR11360">
    <property type="entry name" value="MONOCARBOXYLATE TRANSPORTER"/>
    <property type="match status" value="1"/>
</dbReference>
<proteinExistence type="inferred from homology"/>
<keyword evidence="4" id="KW-0472">Membrane</keyword>
<feature type="transmembrane region" description="Helical" evidence="4">
    <location>
        <begin position="330"/>
        <end position="354"/>
    </location>
</feature>
<feature type="transmembrane region" description="Helical" evidence="4">
    <location>
        <begin position="153"/>
        <end position="172"/>
    </location>
</feature>
<feature type="transmembrane region" description="Helical" evidence="4">
    <location>
        <begin position="84"/>
        <end position="108"/>
    </location>
</feature>
<dbReference type="OrthoDB" id="2213137at2759"/>
<organism evidence="5 6">
    <name type="scientific">Cyphellophora attinorum</name>
    <dbReference type="NCBI Taxonomy" id="1664694"/>
    <lineage>
        <taxon>Eukaryota</taxon>
        <taxon>Fungi</taxon>
        <taxon>Dikarya</taxon>
        <taxon>Ascomycota</taxon>
        <taxon>Pezizomycotina</taxon>
        <taxon>Eurotiomycetes</taxon>
        <taxon>Chaetothyriomycetidae</taxon>
        <taxon>Chaetothyriales</taxon>
        <taxon>Cyphellophoraceae</taxon>
        <taxon>Cyphellophora</taxon>
    </lineage>
</organism>
<dbReference type="PANTHER" id="PTHR11360:SF287">
    <property type="entry name" value="MFS MONOCARBOXYLATE TRANSPORTER"/>
    <property type="match status" value="1"/>
</dbReference>
<name>A0A0N1H1J0_9EURO</name>
<evidence type="ECO:0000256" key="1">
    <source>
        <dbReference type="ARBA" id="ARBA00004141"/>
    </source>
</evidence>
<sequence>MSAAQADDAIDLRSIASAQDRPSAEHEPPIDLDPVDDGSNGDLPPIDGGRAAWRLLWSAFIFEALLWGRLICILAILVSSFTHSLATIILTQGVMYGVGFVIFYYPILSMVNDYWVARRGLAYGILCSASGVAGVVMPFSLEAMLHRFGAPTTLRAASGLLAVTTGPFLLFLKPRRPGSSMSGAAETSAVPLKPDYAFLQSPLFWIYSTSNILQGLGFFFPALYLPSYSTSLSLSSRTGALLLALMSVAQVLGQSTFGYLSDQKQSTSASMLTMLSLVSTVVAGAAMLSWGAMNTLPALIAFALVYGFFGTGYTALWGRMGTSVTKDSTSAFMAFGLFNFGKGVGNVLAGPVGGGLLGEQIGSGGSQGYGRGQYGAIILFAGSCMLASGGCVGMGLVRGWEKVRQVTE</sequence>
<dbReference type="InterPro" id="IPR036259">
    <property type="entry name" value="MFS_trans_sf"/>
</dbReference>
<feature type="transmembrane region" description="Helical" evidence="4">
    <location>
        <begin position="240"/>
        <end position="260"/>
    </location>
</feature>
<evidence type="ECO:0000313" key="6">
    <source>
        <dbReference type="Proteomes" id="UP000038010"/>
    </source>
</evidence>
<accession>A0A0N1H1J0</accession>
<feature type="transmembrane region" description="Helical" evidence="4">
    <location>
        <begin position="374"/>
        <end position="397"/>
    </location>
</feature>
<dbReference type="SUPFAM" id="SSF103473">
    <property type="entry name" value="MFS general substrate transporter"/>
    <property type="match status" value="1"/>
</dbReference>
<comment type="caution">
    <text evidence="5">The sequence shown here is derived from an EMBL/GenBank/DDBJ whole genome shotgun (WGS) entry which is preliminary data.</text>
</comment>
<feature type="transmembrane region" description="Helical" evidence="4">
    <location>
        <begin position="55"/>
        <end position="78"/>
    </location>
</feature>
<protein>
    <submittedName>
        <fullName evidence="5">Monocarboxylate transporter 12</fullName>
    </submittedName>
</protein>
<dbReference type="EMBL" id="LFJN01000020">
    <property type="protein sequence ID" value="KPI38235.1"/>
    <property type="molecule type" value="Genomic_DNA"/>
</dbReference>
<feature type="transmembrane region" description="Helical" evidence="4">
    <location>
        <begin position="272"/>
        <end position="292"/>
    </location>
</feature>
<feature type="transmembrane region" description="Helical" evidence="4">
    <location>
        <begin position="203"/>
        <end position="225"/>
    </location>
</feature>
<dbReference type="InterPro" id="IPR011701">
    <property type="entry name" value="MFS"/>
</dbReference>
<feature type="transmembrane region" description="Helical" evidence="4">
    <location>
        <begin position="120"/>
        <end position="141"/>
    </location>
</feature>
<dbReference type="AlphaFoldDB" id="A0A0N1H1J0"/>
<feature type="transmembrane region" description="Helical" evidence="4">
    <location>
        <begin position="298"/>
        <end position="318"/>
    </location>
</feature>
<dbReference type="GeneID" id="28731723"/>
<keyword evidence="4" id="KW-1133">Transmembrane helix</keyword>
<dbReference type="Gene3D" id="1.20.1250.20">
    <property type="entry name" value="MFS general substrate transporter like domains"/>
    <property type="match status" value="2"/>
</dbReference>
<gene>
    <name evidence="5" type="ORF">AB675_1103</name>
</gene>
<dbReference type="InterPro" id="IPR050327">
    <property type="entry name" value="Proton-linked_MCT"/>
</dbReference>
<dbReference type="Pfam" id="PF07690">
    <property type="entry name" value="MFS_1"/>
    <property type="match status" value="1"/>
</dbReference>
<feature type="region of interest" description="Disordered" evidence="3">
    <location>
        <begin position="1"/>
        <end position="37"/>
    </location>
</feature>
<evidence type="ECO:0000256" key="3">
    <source>
        <dbReference type="SAM" id="MobiDB-lite"/>
    </source>
</evidence>
<keyword evidence="6" id="KW-1185">Reference proteome</keyword>
<comment type="similarity">
    <text evidence="2">Belongs to the major facilitator superfamily. Monocarboxylate porter (TC 2.A.1.13) family.</text>
</comment>
<evidence type="ECO:0000256" key="2">
    <source>
        <dbReference type="ARBA" id="ARBA00006727"/>
    </source>
</evidence>
<reference evidence="5 6" key="1">
    <citation type="submission" date="2015-06" db="EMBL/GenBank/DDBJ databases">
        <title>Draft genome of the ant-associated black yeast Phialophora attae CBS 131958.</title>
        <authorList>
            <person name="Moreno L.F."/>
            <person name="Stielow B.J."/>
            <person name="de Hoog S."/>
            <person name="Vicente V.A."/>
            <person name="Weiss V.A."/>
            <person name="de Vries M."/>
            <person name="Cruz L.M."/>
            <person name="Souza E.M."/>
        </authorList>
    </citation>
    <scope>NUCLEOTIDE SEQUENCE [LARGE SCALE GENOMIC DNA]</scope>
    <source>
        <strain evidence="5 6">CBS 131958</strain>
    </source>
</reference>
<comment type="subcellular location">
    <subcellularLocation>
        <location evidence="1">Membrane</location>
        <topology evidence="1">Multi-pass membrane protein</topology>
    </subcellularLocation>
</comment>
<dbReference type="Proteomes" id="UP000038010">
    <property type="component" value="Unassembled WGS sequence"/>
</dbReference>